<accession>Q977R6</accession>
<evidence type="ECO:0000313" key="1">
    <source>
        <dbReference type="EMBL" id="AAK66804.1"/>
    </source>
</evidence>
<reference evidence="1" key="1">
    <citation type="journal article" date="2002" name="Appl. Environ. Microbiol.">
        <title>Comparative genomic analysis of archaeal genotypic variants in a single population and in two different oceanic provinces.</title>
        <authorList>
            <person name="Beja O."/>
            <person name="Koonin E.V."/>
            <person name="Aravind L."/>
            <person name="Taylor L.T."/>
            <person name="Seitz H."/>
            <person name="Stein J.L."/>
            <person name="Bensen D.C."/>
            <person name="Feldman R.A."/>
            <person name="Swanson R.V."/>
            <person name="DeLong E.F."/>
        </authorList>
    </citation>
    <scope>NUCLEOTIDE SEQUENCE</scope>
</reference>
<sequence length="116" mass="12827">MKYLDIRLRSANLNKSISVIDRKIPVTAITPAFNPNISISNKNADSGVSGIINSVNSTFDGSANFEIFPAALIEKSIKRIMEIAFAYFFNFGNFFRIPRARIAPCKRPIANTTANV</sequence>
<name>Q977R6_9ARCH</name>
<dbReference type="EMBL" id="U40238">
    <property type="protein sequence ID" value="AAK66804.1"/>
    <property type="molecule type" value="Genomic_DNA"/>
</dbReference>
<protein>
    <submittedName>
        <fullName evidence="1">Uncharacterized non-globular protein</fullName>
    </submittedName>
</protein>
<dbReference type="AlphaFoldDB" id="Q977R6"/>
<organism evidence="1">
    <name type="scientific">uncultured crenarchaeote 4B7</name>
    <dbReference type="NCBI Taxonomy" id="44557"/>
    <lineage>
        <taxon>Archaea</taxon>
        <taxon>Nitrososphaerota</taxon>
        <taxon>Nitrososphaeria</taxon>
        <taxon>Nitrosopumilales</taxon>
        <taxon>environmental samples</taxon>
    </lineage>
</organism>
<proteinExistence type="predicted"/>